<accession>A0AAV7ALX9</accession>
<feature type="region of interest" description="Disordered" evidence="2">
    <location>
        <begin position="266"/>
        <end position="295"/>
    </location>
</feature>
<dbReference type="GO" id="GO:0023052">
    <property type="term" value="P:signaling"/>
    <property type="evidence" value="ECO:0007669"/>
    <property type="project" value="InterPro"/>
</dbReference>
<organism evidence="3 4">
    <name type="scientific">Engystomops pustulosus</name>
    <name type="common">Tungara frog</name>
    <name type="synonym">Physalaemus pustulosus</name>
    <dbReference type="NCBI Taxonomy" id="76066"/>
    <lineage>
        <taxon>Eukaryota</taxon>
        <taxon>Metazoa</taxon>
        <taxon>Chordata</taxon>
        <taxon>Craniata</taxon>
        <taxon>Vertebrata</taxon>
        <taxon>Euteleostomi</taxon>
        <taxon>Amphibia</taxon>
        <taxon>Batrachia</taxon>
        <taxon>Anura</taxon>
        <taxon>Neobatrachia</taxon>
        <taxon>Hyloidea</taxon>
        <taxon>Leptodactylidae</taxon>
        <taxon>Leiuperinae</taxon>
        <taxon>Engystomops</taxon>
    </lineage>
</organism>
<dbReference type="InterPro" id="IPR005026">
    <property type="entry name" value="SAPAP"/>
</dbReference>
<dbReference type="GO" id="GO:0007059">
    <property type="term" value="P:chromosome segregation"/>
    <property type="evidence" value="ECO:0007669"/>
    <property type="project" value="TreeGrafter"/>
</dbReference>
<dbReference type="GO" id="GO:0051642">
    <property type="term" value="P:centrosome localization"/>
    <property type="evidence" value="ECO:0007669"/>
    <property type="project" value="TreeGrafter"/>
</dbReference>
<comment type="similarity">
    <text evidence="1">Belongs to the SAPAP family.</text>
</comment>
<feature type="region of interest" description="Disordered" evidence="2">
    <location>
        <begin position="408"/>
        <end position="450"/>
    </location>
</feature>
<dbReference type="GO" id="GO:0008017">
    <property type="term" value="F:microtubule binding"/>
    <property type="evidence" value="ECO:0007669"/>
    <property type="project" value="TreeGrafter"/>
</dbReference>
<dbReference type="GO" id="GO:0031616">
    <property type="term" value="C:spindle pole centrosome"/>
    <property type="evidence" value="ECO:0007669"/>
    <property type="project" value="TreeGrafter"/>
</dbReference>
<evidence type="ECO:0000313" key="4">
    <source>
        <dbReference type="Proteomes" id="UP000824782"/>
    </source>
</evidence>
<evidence type="ECO:0000256" key="2">
    <source>
        <dbReference type="SAM" id="MobiDB-lite"/>
    </source>
</evidence>
<feature type="region of interest" description="Disordered" evidence="2">
    <location>
        <begin position="143"/>
        <end position="174"/>
    </location>
</feature>
<dbReference type="GO" id="GO:0007052">
    <property type="term" value="P:mitotic spindle organization"/>
    <property type="evidence" value="ECO:0007669"/>
    <property type="project" value="TreeGrafter"/>
</dbReference>
<evidence type="ECO:0008006" key="5">
    <source>
        <dbReference type="Google" id="ProtNLM"/>
    </source>
</evidence>
<dbReference type="PANTHER" id="PTHR12353:SF1">
    <property type="entry name" value="DISKS LARGE-ASSOCIATED PROTEIN 5"/>
    <property type="match status" value="1"/>
</dbReference>
<feature type="region of interest" description="Disordered" evidence="2">
    <location>
        <begin position="642"/>
        <end position="693"/>
    </location>
</feature>
<comment type="caution">
    <text evidence="3">The sequence shown here is derived from an EMBL/GenBank/DDBJ whole genome shotgun (WGS) entry which is preliminary data.</text>
</comment>
<dbReference type="Proteomes" id="UP000824782">
    <property type="component" value="Unassembled WGS sequence"/>
</dbReference>
<name>A0AAV7ALX9_ENGPU</name>
<dbReference type="GO" id="GO:0051382">
    <property type="term" value="P:kinetochore assembly"/>
    <property type="evidence" value="ECO:0007669"/>
    <property type="project" value="TreeGrafter"/>
</dbReference>
<keyword evidence="4" id="KW-1185">Reference proteome</keyword>
<feature type="region of interest" description="Disordered" evidence="2">
    <location>
        <begin position="209"/>
        <end position="229"/>
    </location>
</feature>
<evidence type="ECO:0000313" key="3">
    <source>
        <dbReference type="EMBL" id="KAG8561029.1"/>
    </source>
</evidence>
<evidence type="ECO:0000256" key="1">
    <source>
        <dbReference type="ARBA" id="ARBA00008839"/>
    </source>
</evidence>
<dbReference type="PANTHER" id="PTHR12353">
    <property type="entry name" value="DISKS LARGE-ASSOCIATED PROTEIN DAP SAP90/PSD-95-ASSOCIATED PROTEIN"/>
    <property type="match status" value="1"/>
</dbReference>
<protein>
    <recommendedName>
        <fullName evidence="5">Disks large-associated protein 5</fullName>
    </recommendedName>
</protein>
<dbReference type="GO" id="GO:0005634">
    <property type="term" value="C:nucleus"/>
    <property type="evidence" value="ECO:0007669"/>
    <property type="project" value="TreeGrafter"/>
</dbReference>
<dbReference type="Pfam" id="PF03359">
    <property type="entry name" value="GKAP"/>
    <property type="match status" value="1"/>
</dbReference>
<dbReference type="EMBL" id="WNYA01000007">
    <property type="protein sequence ID" value="KAG8561029.1"/>
    <property type="molecule type" value="Genomic_DNA"/>
</dbReference>
<dbReference type="GO" id="GO:0005737">
    <property type="term" value="C:cytoplasm"/>
    <property type="evidence" value="ECO:0007669"/>
    <property type="project" value="TreeGrafter"/>
</dbReference>
<dbReference type="GO" id="GO:0007346">
    <property type="term" value="P:regulation of mitotic cell cycle"/>
    <property type="evidence" value="ECO:0007669"/>
    <property type="project" value="TreeGrafter"/>
</dbReference>
<dbReference type="AlphaFoldDB" id="A0AAV7ALX9"/>
<gene>
    <name evidence="3" type="ORF">GDO81_015223</name>
</gene>
<sequence>MDVCSQFAGRYKKDMSVENLRAKVARRKSISQKENRHKEFRKSRGLALADVNVSLSRDRELTVVEEGNESCLGKGPDNQLANQSKTKEQIIKEERRAMLQRFKEEKQLRKLKEQREKASKGVFKCGIYKPEISLIPNVTKQTTAKVKPQEKPPTTRVTRVTRSAAKPEPPTTRTRAQANVLTNKLPVEQVNVLTHKLPVERTIPKGRGQTSLVKKNESKVSAIPTTRTTRSAANAISKLPAAAKVKTSAVSKPQKTTKEAHPEIVIEPEPPVIDQSNDEVQKPDPEPLQETSPECPSLAEPLLLQESSAKCPSLSESVEHVRKPSFAPENFVFQPLDGLSSFMFQPMTPNRANAFLTPTFTWSPLNDKRSFVFSREHKTEENQPDLVSPSEPTPMIPEVVAVQDLNVSPEDKECSSDANSAKQVSPVVSPPPCEQSMEDNKTTQPEEPTHDVPYFRDILKSEIQKLTLLCADWDKRIEMDIPEDAKDLIRTTVGQTRLLMTERFKQFEGLVDNCEFKRGEKETTCTDLEGFWDMIYFQIEDVGKKFVNLGKLEENSWQQNTVQTKKVVRKKSAPVAAGKQSAGDTGRAAARSRLAAIKAAMKNRVKTEEPIAEVEAPVIPMQVDPVVFDAGFFRIESPAKLPGSLRTKRSSSQTNTPKSTQKIVKISATPITNGVEESAEDPKPEKCASPAKSPVRKALFGIEDEESLQHQESDPTEQCPENTETEPIPAEVDLSRYLVPTQTVVLGAEESPGPMKSLDLPASETTQDGCETDLETGVDDVFMCSPEKFVPTAETSYVQATPEPVPNDDLKTTSDPLDFLGSCTPILAQDSPMRVETTAALTDLIMFSPMEK</sequence>
<feature type="region of interest" description="Disordered" evidence="2">
    <location>
        <begin position="706"/>
        <end position="729"/>
    </location>
</feature>
<proteinExistence type="inferred from homology"/>
<feature type="compositionally biased region" description="Polar residues" evidence="2">
    <location>
        <begin position="650"/>
        <end position="662"/>
    </location>
</feature>
<reference evidence="3" key="1">
    <citation type="thesis" date="2020" institute="ProQuest LLC" country="789 East Eisenhower Parkway, Ann Arbor, MI, USA">
        <title>Comparative Genomics and Chromosome Evolution.</title>
        <authorList>
            <person name="Mudd A.B."/>
        </authorList>
    </citation>
    <scope>NUCLEOTIDE SEQUENCE</scope>
    <source>
        <strain evidence="3">237g6f4</strain>
        <tissue evidence="3">Blood</tissue>
    </source>
</reference>